<dbReference type="Proteomes" id="UP001162992">
    <property type="component" value="Chromosome 7"/>
</dbReference>
<keyword evidence="2" id="KW-1185">Reference proteome</keyword>
<evidence type="ECO:0000313" key="1">
    <source>
        <dbReference type="EMBL" id="KAJ7549502.1"/>
    </source>
</evidence>
<comment type="caution">
    <text evidence="1">The sequence shown here is derived from an EMBL/GenBank/DDBJ whole genome shotgun (WGS) entry which is preliminary data.</text>
</comment>
<evidence type="ECO:0000313" key="2">
    <source>
        <dbReference type="Proteomes" id="UP001162992"/>
    </source>
</evidence>
<reference evidence="2" key="1">
    <citation type="journal article" date="2024" name="Proc. Natl. Acad. Sci. U.S.A.">
        <title>Extraordinary preservation of gene collinearity over three hundred million years revealed in homosporous lycophytes.</title>
        <authorList>
            <person name="Li C."/>
            <person name="Wickell D."/>
            <person name="Kuo L.Y."/>
            <person name="Chen X."/>
            <person name="Nie B."/>
            <person name="Liao X."/>
            <person name="Peng D."/>
            <person name="Ji J."/>
            <person name="Jenkins J."/>
            <person name="Williams M."/>
            <person name="Shu S."/>
            <person name="Plott C."/>
            <person name="Barry K."/>
            <person name="Rajasekar S."/>
            <person name="Grimwood J."/>
            <person name="Han X."/>
            <person name="Sun S."/>
            <person name="Hou Z."/>
            <person name="He W."/>
            <person name="Dai G."/>
            <person name="Sun C."/>
            <person name="Schmutz J."/>
            <person name="Leebens-Mack J.H."/>
            <person name="Li F.W."/>
            <person name="Wang L."/>
        </authorList>
    </citation>
    <scope>NUCLEOTIDE SEQUENCE [LARGE SCALE GENOMIC DNA]</scope>
    <source>
        <strain evidence="2">cv. PW_Plant_1</strain>
    </source>
</reference>
<accession>A0ACC2D5K9</accession>
<gene>
    <name evidence="1" type="ORF">O6H91_07G056500</name>
</gene>
<organism evidence="1 2">
    <name type="scientific">Diphasiastrum complanatum</name>
    <name type="common">Issler's clubmoss</name>
    <name type="synonym">Lycopodium complanatum</name>
    <dbReference type="NCBI Taxonomy" id="34168"/>
    <lineage>
        <taxon>Eukaryota</taxon>
        <taxon>Viridiplantae</taxon>
        <taxon>Streptophyta</taxon>
        <taxon>Embryophyta</taxon>
        <taxon>Tracheophyta</taxon>
        <taxon>Lycopodiopsida</taxon>
        <taxon>Lycopodiales</taxon>
        <taxon>Lycopodiaceae</taxon>
        <taxon>Lycopodioideae</taxon>
        <taxon>Diphasiastrum</taxon>
    </lineage>
</organism>
<sequence length="333" mass="36993">MIHLHLHHPFLLYSHPKKHIMTVAAAASILEQISSPFSFPNPNFVTQIVRSRKISSSKASYARLFIETAKNGFKQSSSCQQLSCVFREVASVDNQQLLKPSQLRSISKLELLAEDTDAGELRGPETLDSRNVSAPEIDFLSKLSGILSNARRHKDRVAVEGIRSSVGVDLGDCRTGVAASLRGFAPRPVSVVQLRGDKLLSHLFRIAEKEGADEFVIGLPMSVESKETVQSNKVRSFAGRLARHAAERGWRVYLLDEYGTTQEALDYMLASGTSKRSRKDMIDAYAAMVLLHNYFENGGSQAQLVFPKDAKLQESLWHSYQAAIDKGNNEEDF</sequence>
<dbReference type="EMBL" id="CM055098">
    <property type="protein sequence ID" value="KAJ7549502.1"/>
    <property type="molecule type" value="Genomic_DNA"/>
</dbReference>
<name>A0ACC2D5K9_DIPCM</name>
<proteinExistence type="predicted"/>
<protein>
    <submittedName>
        <fullName evidence="1">Uncharacterized protein</fullName>
    </submittedName>
</protein>